<reference evidence="2" key="1">
    <citation type="submission" date="2021-06" db="EMBL/GenBank/DDBJ databases">
        <title>Paracoccus bacterium XHP0099 sp. nov., isolated from the surface waters of the Yellow Sea.</title>
        <authorList>
            <person name="Xue H."/>
            <person name="Zhang D."/>
        </authorList>
    </citation>
    <scope>NUCLEOTIDE SEQUENCE</scope>
    <source>
        <strain evidence="2">XHP0099</strain>
    </source>
</reference>
<accession>A0ABS6AJ98</accession>
<keyword evidence="1" id="KW-0472">Membrane</keyword>
<comment type="caution">
    <text evidence="2">The sequence shown here is derived from an EMBL/GenBank/DDBJ whole genome shotgun (WGS) entry which is preliminary data.</text>
</comment>
<sequence length="444" mass="46535">MPGRHLARWTLSWFASALLFLIAALALAVLLAPAPGEWTGGRGLALVHLLAIGWLSQMMFGALTQFLPVLLAHPLLWPHLSPVALALTGAGTLLLALGFTGLEGWSPGFLLLPLAPVLLGAGFGLIAVMAAGSLVPARGWREGTGRPVILAFVALGFAFASGEGMAMTVAGLDGAFAIGLDALPFHIGLAVAGWLGLGTAGVSYRLFAMFLIAPDGGSRLRTVTAGAALVLLFLLAAGLLREIATGAAPSLLLAAAFCISLTAGLYLTDIIRLWRARRRSVPEVNMQMSRPALAFLAAAALMAPAAVLKGGHLAEATVFAALIGWLSGLTLTQMIKIISFLTWIQVFAARIGRGALPQVHELVDETASRRWLSLWFGAAALGTLALLAGQSVALRLSFALLLVAALGIVRQIWRIRRLALVPPAMRPDCLPPLFLPPARTEPLQ</sequence>
<feature type="transmembrane region" description="Helical" evidence="1">
    <location>
        <begin position="319"/>
        <end position="344"/>
    </location>
</feature>
<feature type="transmembrane region" description="Helical" evidence="1">
    <location>
        <begin position="220"/>
        <end position="240"/>
    </location>
</feature>
<protein>
    <recommendedName>
        <fullName evidence="4">NnrS family protein</fullName>
    </recommendedName>
</protein>
<dbReference type="Proteomes" id="UP001166191">
    <property type="component" value="Unassembled WGS sequence"/>
</dbReference>
<feature type="transmembrane region" description="Helical" evidence="1">
    <location>
        <begin position="288"/>
        <end position="307"/>
    </location>
</feature>
<feature type="transmembrane region" description="Helical" evidence="1">
    <location>
        <begin position="371"/>
        <end position="388"/>
    </location>
</feature>
<keyword evidence="1" id="KW-0812">Transmembrane</keyword>
<evidence type="ECO:0000313" key="2">
    <source>
        <dbReference type="EMBL" id="MBU3030589.1"/>
    </source>
</evidence>
<organism evidence="2 3">
    <name type="scientific">Paracoccus marinaquae</name>
    <dbReference type="NCBI Taxonomy" id="2841926"/>
    <lineage>
        <taxon>Bacteria</taxon>
        <taxon>Pseudomonadati</taxon>
        <taxon>Pseudomonadota</taxon>
        <taxon>Alphaproteobacteria</taxon>
        <taxon>Rhodobacterales</taxon>
        <taxon>Paracoccaceae</taxon>
        <taxon>Paracoccus</taxon>
    </lineage>
</organism>
<keyword evidence="3" id="KW-1185">Reference proteome</keyword>
<keyword evidence="1" id="KW-1133">Transmembrane helix</keyword>
<feature type="transmembrane region" description="Helical" evidence="1">
    <location>
        <begin position="394"/>
        <end position="413"/>
    </location>
</feature>
<feature type="transmembrane region" description="Helical" evidence="1">
    <location>
        <begin position="183"/>
        <end position="208"/>
    </location>
</feature>
<feature type="transmembrane region" description="Helical" evidence="1">
    <location>
        <begin position="246"/>
        <end position="267"/>
    </location>
</feature>
<feature type="transmembrane region" description="Helical" evidence="1">
    <location>
        <begin position="83"/>
        <end position="102"/>
    </location>
</feature>
<gene>
    <name evidence="2" type="ORF">KNW02_10725</name>
</gene>
<evidence type="ECO:0000313" key="3">
    <source>
        <dbReference type="Proteomes" id="UP001166191"/>
    </source>
</evidence>
<feature type="transmembrane region" description="Helical" evidence="1">
    <location>
        <begin position="46"/>
        <end position="71"/>
    </location>
</feature>
<proteinExistence type="predicted"/>
<evidence type="ECO:0000256" key="1">
    <source>
        <dbReference type="SAM" id="Phobius"/>
    </source>
</evidence>
<feature type="transmembrane region" description="Helical" evidence="1">
    <location>
        <begin position="114"/>
        <end position="136"/>
    </location>
</feature>
<dbReference type="RefSeq" id="WP_216033268.1">
    <property type="nucleotide sequence ID" value="NZ_JAHKNG010000016.1"/>
</dbReference>
<name>A0ABS6AJ98_9RHOB</name>
<evidence type="ECO:0008006" key="4">
    <source>
        <dbReference type="Google" id="ProtNLM"/>
    </source>
</evidence>
<dbReference type="EMBL" id="JAHKNG010000016">
    <property type="protein sequence ID" value="MBU3030589.1"/>
    <property type="molecule type" value="Genomic_DNA"/>
</dbReference>
<feature type="transmembrane region" description="Helical" evidence="1">
    <location>
        <begin position="148"/>
        <end position="171"/>
    </location>
</feature>